<name>A0A1B6LM89_9HEMI</name>
<sequence>MNNPEVNVEIMNTHLLDEHSYSLSGNNCTVKTSNPSKNTEDEPWQEVPFRNKRKGNSSQGNNENGQKKYCISSSNVDQTLLLSNSFNALGDSEVMDETSTEDAKKEPKPPPIFIPDVSNVSKMVQVIQSVLTSDEYFYKCLSENKVRINPITSDAYRKLVKHLTELKVTFYTYQLKQDRAFRVVLKNMHYSTVTHDLVDAIENYGHKVRNI</sequence>
<protein>
    <submittedName>
        <fullName evidence="2">Uncharacterized protein</fullName>
    </submittedName>
</protein>
<accession>A0A1B6LM89</accession>
<evidence type="ECO:0000256" key="1">
    <source>
        <dbReference type="SAM" id="MobiDB-lite"/>
    </source>
</evidence>
<gene>
    <name evidence="2" type="ORF">g.4999</name>
</gene>
<proteinExistence type="predicted"/>
<dbReference type="AlphaFoldDB" id="A0A1B6LM89"/>
<dbReference type="EMBL" id="GEBQ01015200">
    <property type="protein sequence ID" value="JAT24777.1"/>
    <property type="molecule type" value="Transcribed_RNA"/>
</dbReference>
<evidence type="ECO:0000313" key="2">
    <source>
        <dbReference type="EMBL" id="JAT24777.1"/>
    </source>
</evidence>
<organism evidence="2">
    <name type="scientific">Graphocephala atropunctata</name>
    <dbReference type="NCBI Taxonomy" id="36148"/>
    <lineage>
        <taxon>Eukaryota</taxon>
        <taxon>Metazoa</taxon>
        <taxon>Ecdysozoa</taxon>
        <taxon>Arthropoda</taxon>
        <taxon>Hexapoda</taxon>
        <taxon>Insecta</taxon>
        <taxon>Pterygota</taxon>
        <taxon>Neoptera</taxon>
        <taxon>Paraneoptera</taxon>
        <taxon>Hemiptera</taxon>
        <taxon>Auchenorrhyncha</taxon>
        <taxon>Membracoidea</taxon>
        <taxon>Cicadellidae</taxon>
        <taxon>Cicadellinae</taxon>
        <taxon>Cicadellini</taxon>
        <taxon>Graphocephala</taxon>
    </lineage>
</organism>
<feature type="region of interest" description="Disordered" evidence="1">
    <location>
        <begin position="21"/>
        <end position="69"/>
    </location>
</feature>
<reference evidence="2" key="1">
    <citation type="submission" date="2015-11" db="EMBL/GenBank/DDBJ databases">
        <title>De novo transcriptome assembly of four potential Pierce s Disease insect vectors from Arizona vineyards.</title>
        <authorList>
            <person name="Tassone E.E."/>
        </authorList>
    </citation>
    <scope>NUCLEOTIDE SEQUENCE</scope>
</reference>
<feature type="non-terminal residue" evidence="2">
    <location>
        <position position="211"/>
    </location>
</feature>
<feature type="compositionally biased region" description="Polar residues" evidence="1">
    <location>
        <begin position="21"/>
        <end position="37"/>
    </location>
</feature>
<feature type="region of interest" description="Disordered" evidence="1">
    <location>
        <begin position="91"/>
        <end position="112"/>
    </location>
</feature>